<dbReference type="InterPro" id="IPR036390">
    <property type="entry name" value="WH_DNA-bd_sf"/>
</dbReference>
<evidence type="ECO:0000256" key="2">
    <source>
        <dbReference type="ARBA" id="ARBA00023125"/>
    </source>
</evidence>
<dbReference type="PROSITE" id="PS51118">
    <property type="entry name" value="HTH_HXLR"/>
    <property type="match status" value="1"/>
</dbReference>
<proteinExistence type="predicted"/>
<sequence length="121" mass="13232">MPSAYDIYDPDCPSRQLLTLIAQRWSVLVLHALDEGVSRPADLGRRIGGISQKMLTQTLRDLIRAGLVDRTPYPEVPPRVEYTLTDAGREIAPLLAAICDWAEKHTATAISVAGTVEPPPT</sequence>
<dbReference type="InterPro" id="IPR036388">
    <property type="entry name" value="WH-like_DNA-bd_sf"/>
</dbReference>
<feature type="domain" description="HTH hxlR-type" evidence="4">
    <location>
        <begin position="12"/>
        <end position="110"/>
    </location>
</feature>
<keyword evidence="1" id="KW-0805">Transcription regulation</keyword>
<evidence type="ECO:0000313" key="5">
    <source>
        <dbReference type="EMBL" id="GAA1658079.1"/>
    </source>
</evidence>
<evidence type="ECO:0000259" key="4">
    <source>
        <dbReference type="PROSITE" id="PS51118"/>
    </source>
</evidence>
<keyword evidence="6" id="KW-1185">Reference proteome</keyword>
<dbReference type="Pfam" id="PF01638">
    <property type="entry name" value="HxlR"/>
    <property type="match status" value="1"/>
</dbReference>
<organism evidence="5 6">
    <name type="scientific">Fodinicola feengrottensis</name>
    <dbReference type="NCBI Taxonomy" id="435914"/>
    <lineage>
        <taxon>Bacteria</taxon>
        <taxon>Bacillati</taxon>
        <taxon>Actinomycetota</taxon>
        <taxon>Actinomycetes</taxon>
        <taxon>Mycobacteriales</taxon>
        <taxon>Fodinicola</taxon>
    </lineage>
</organism>
<evidence type="ECO:0000256" key="1">
    <source>
        <dbReference type="ARBA" id="ARBA00023015"/>
    </source>
</evidence>
<keyword evidence="3" id="KW-0804">Transcription</keyword>
<dbReference type="EMBL" id="BAAANY010000001">
    <property type="protein sequence ID" value="GAA1658079.1"/>
    <property type="molecule type" value="Genomic_DNA"/>
</dbReference>
<dbReference type="Proteomes" id="UP001500618">
    <property type="component" value="Unassembled WGS sequence"/>
</dbReference>
<dbReference type="PANTHER" id="PTHR33204">
    <property type="entry name" value="TRANSCRIPTIONAL REGULATOR, MARR FAMILY"/>
    <property type="match status" value="1"/>
</dbReference>
<dbReference type="SUPFAM" id="SSF46785">
    <property type="entry name" value="Winged helix' DNA-binding domain"/>
    <property type="match status" value="1"/>
</dbReference>
<protein>
    <submittedName>
        <fullName evidence="5">Helix-turn-helix domain-containing protein</fullName>
    </submittedName>
</protein>
<evidence type="ECO:0000256" key="3">
    <source>
        <dbReference type="ARBA" id="ARBA00023163"/>
    </source>
</evidence>
<comment type="caution">
    <text evidence="5">The sequence shown here is derived from an EMBL/GenBank/DDBJ whole genome shotgun (WGS) entry which is preliminary data.</text>
</comment>
<accession>A0ABN2FS84</accession>
<dbReference type="PANTHER" id="PTHR33204:SF37">
    <property type="entry name" value="HTH-TYPE TRANSCRIPTIONAL REGULATOR YODB"/>
    <property type="match status" value="1"/>
</dbReference>
<evidence type="ECO:0000313" key="6">
    <source>
        <dbReference type="Proteomes" id="UP001500618"/>
    </source>
</evidence>
<dbReference type="Gene3D" id="1.10.10.10">
    <property type="entry name" value="Winged helix-like DNA-binding domain superfamily/Winged helix DNA-binding domain"/>
    <property type="match status" value="1"/>
</dbReference>
<dbReference type="RefSeq" id="WP_344306590.1">
    <property type="nucleotide sequence ID" value="NZ_BAAANY010000001.1"/>
</dbReference>
<dbReference type="InterPro" id="IPR002577">
    <property type="entry name" value="HTH_HxlR"/>
</dbReference>
<reference evidence="5 6" key="1">
    <citation type="journal article" date="2019" name="Int. J. Syst. Evol. Microbiol.">
        <title>The Global Catalogue of Microorganisms (GCM) 10K type strain sequencing project: providing services to taxonomists for standard genome sequencing and annotation.</title>
        <authorList>
            <consortium name="The Broad Institute Genomics Platform"/>
            <consortium name="The Broad Institute Genome Sequencing Center for Infectious Disease"/>
            <person name="Wu L."/>
            <person name="Ma J."/>
        </authorList>
    </citation>
    <scope>NUCLEOTIDE SEQUENCE [LARGE SCALE GENOMIC DNA]</scope>
    <source>
        <strain evidence="5 6">JCM 14718</strain>
    </source>
</reference>
<name>A0ABN2FS84_9ACTN</name>
<gene>
    <name evidence="5" type="ORF">GCM10009765_04420</name>
</gene>
<keyword evidence="2" id="KW-0238">DNA-binding</keyword>